<accession>A0A2B4S451</accession>
<feature type="region of interest" description="Disordered" evidence="1">
    <location>
        <begin position="65"/>
        <end position="107"/>
    </location>
</feature>
<feature type="compositionally biased region" description="Polar residues" evidence="1">
    <location>
        <begin position="77"/>
        <end position="102"/>
    </location>
</feature>
<dbReference type="EMBL" id="LSMT01000195">
    <property type="protein sequence ID" value="PFX23829.1"/>
    <property type="molecule type" value="Genomic_DNA"/>
</dbReference>
<evidence type="ECO:0000313" key="2">
    <source>
        <dbReference type="EMBL" id="PFX23829.1"/>
    </source>
</evidence>
<gene>
    <name evidence="2" type="ORF">AWC38_SpisGene11623</name>
</gene>
<dbReference type="Proteomes" id="UP000225706">
    <property type="component" value="Unassembled WGS sequence"/>
</dbReference>
<name>A0A2B4S451_STYPI</name>
<keyword evidence="3" id="KW-1185">Reference proteome</keyword>
<evidence type="ECO:0000313" key="3">
    <source>
        <dbReference type="Proteomes" id="UP000225706"/>
    </source>
</evidence>
<dbReference type="OrthoDB" id="5965145at2759"/>
<evidence type="ECO:0000256" key="1">
    <source>
        <dbReference type="SAM" id="MobiDB-lite"/>
    </source>
</evidence>
<dbReference type="AlphaFoldDB" id="A0A2B4S451"/>
<organism evidence="2 3">
    <name type="scientific">Stylophora pistillata</name>
    <name type="common">Smooth cauliflower coral</name>
    <dbReference type="NCBI Taxonomy" id="50429"/>
    <lineage>
        <taxon>Eukaryota</taxon>
        <taxon>Metazoa</taxon>
        <taxon>Cnidaria</taxon>
        <taxon>Anthozoa</taxon>
        <taxon>Hexacorallia</taxon>
        <taxon>Scleractinia</taxon>
        <taxon>Astrocoeniina</taxon>
        <taxon>Pocilloporidae</taxon>
        <taxon>Stylophora</taxon>
    </lineage>
</organism>
<sequence>MTSNSYFSRNRLKLKHETKLQKEFFEKKRHFRNSNSSTVKRVSKATAQASQDLLSLEVIMVAHREKKEQKKDKRGHISQTIGHTSFKKSSQASCSRESSLKQPQHIFPELSPIRPKIPAVNLKKDGQGIHLHSELEDQEFVFSRRPLPALCTDGCYSQSDRQIITDHEKP</sequence>
<protein>
    <submittedName>
        <fullName evidence="2">Uncharacterized protein</fullName>
    </submittedName>
</protein>
<reference evidence="3" key="1">
    <citation type="journal article" date="2017" name="bioRxiv">
        <title>Comparative analysis of the genomes of Stylophora pistillata and Acropora digitifera provides evidence for extensive differences between species of corals.</title>
        <authorList>
            <person name="Voolstra C.R."/>
            <person name="Li Y."/>
            <person name="Liew Y.J."/>
            <person name="Baumgarten S."/>
            <person name="Zoccola D."/>
            <person name="Flot J.-F."/>
            <person name="Tambutte S."/>
            <person name="Allemand D."/>
            <person name="Aranda M."/>
        </authorList>
    </citation>
    <scope>NUCLEOTIDE SEQUENCE [LARGE SCALE GENOMIC DNA]</scope>
</reference>
<comment type="caution">
    <text evidence="2">The sequence shown here is derived from an EMBL/GenBank/DDBJ whole genome shotgun (WGS) entry which is preliminary data.</text>
</comment>
<proteinExistence type="predicted"/>